<dbReference type="AlphaFoldDB" id="A0AAD3RYG5"/>
<reference evidence="1" key="1">
    <citation type="submission" date="2023-05" db="EMBL/GenBank/DDBJ databases">
        <title>Nepenthes gracilis genome sequencing.</title>
        <authorList>
            <person name="Fukushima K."/>
        </authorList>
    </citation>
    <scope>NUCLEOTIDE SEQUENCE</scope>
    <source>
        <strain evidence="1">SING2019-196</strain>
    </source>
</reference>
<gene>
    <name evidence="1" type="ORF">Nepgr_002802</name>
</gene>
<dbReference type="Proteomes" id="UP001279734">
    <property type="component" value="Unassembled WGS sequence"/>
</dbReference>
<accession>A0AAD3RYG5</accession>
<protein>
    <submittedName>
        <fullName evidence="1">Uncharacterized protein</fullName>
    </submittedName>
</protein>
<name>A0AAD3RYG5_NEPGR</name>
<keyword evidence="2" id="KW-1185">Reference proteome</keyword>
<dbReference type="EMBL" id="BSYO01000002">
    <property type="protein sequence ID" value="GMH00963.1"/>
    <property type="molecule type" value="Genomic_DNA"/>
</dbReference>
<sequence>MLPSFWVVKLVENCSRCYGCASLVRGRAEESKIPLHMAMMLILPEMMWQQAVSNLSPRSLVDGWCECCPRCCGHVFSHPRSG</sequence>
<evidence type="ECO:0000313" key="1">
    <source>
        <dbReference type="EMBL" id="GMH00963.1"/>
    </source>
</evidence>
<comment type="caution">
    <text evidence="1">The sequence shown here is derived from an EMBL/GenBank/DDBJ whole genome shotgun (WGS) entry which is preliminary data.</text>
</comment>
<organism evidence="1 2">
    <name type="scientific">Nepenthes gracilis</name>
    <name type="common">Slender pitcher plant</name>
    <dbReference type="NCBI Taxonomy" id="150966"/>
    <lineage>
        <taxon>Eukaryota</taxon>
        <taxon>Viridiplantae</taxon>
        <taxon>Streptophyta</taxon>
        <taxon>Embryophyta</taxon>
        <taxon>Tracheophyta</taxon>
        <taxon>Spermatophyta</taxon>
        <taxon>Magnoliopsida</taxon>
        <taxon>eudicotyledons</taxon>
        <taxon>Gunneridae</taxon>
        <taxon>Pentapetalae</taxon>
        <taxon>Caryophyllales</taxon>
        <taxon>Nepenthaceae</taxon>
        <taxon>Nepenthes</taxon>
    </lineage>
</organism>
<evidence type="ECO:0000313" key="2">
    <source>
        <dbReference type="Proteomes" id="UP001279734"/>
    </source>
</evidence>
<proteinExistence type="predicted"/>